<sequence>MNLLLAFAPFIVFAVVDRLIGSAEGMIAGAVVSGGLLVRDRLSAGHSPKILEIGTFILFGGLALYTFVAAPVWSIVGVRLVVDSGLLIIVLLSIALRTPFTLQYAREQVSRDLWDSPVFVRTNYVITAAWALAFAAMVVADLLMLYVPDIPRSVGIVITVLALVGAFKFTKSYPDRQRVRAAR</sequence>
<keyword evidence="1" id="KW-0812">Transmembrane</keyword>
<feature type="transmembrane region" description="Helical" evidence="1">
    <location>
        <begin position="85"/>
        <end position="104"/>
    </location>
</feature>
<keyword evidence="3" id="KW-1185">Reference proteome</keyword>
<protein>
    <recommendedName>
        <fullName evidence="4">Intracellular septation protein A</fullName>
    </recommendedName>
</protein>
<dbReference type="AlphaFoldDB" id="A0A5J6N7W0"/>
<gene>
    <name evidence="2" type="ORF">FRZ61_31720</name>
</gene>
<keyword evidence="1" id="KW-0472">Membrane</keyword>
<dbReference type="OrthoDB" id="9774675at2"/>
<dbReference type="KEGG" id="hadh:FRZ61_31720"/>
<proteinExistence type="predicted"/>
<feature type="transmembrane region" description="Helical" evidence="1">
    <location>
        <begin position="153"/>
        <end position="170"/>
    </location>
</feature>
<dbReference type="RefSeq" id="WP_151118649.1">
    <property type="nucleotide sequence ID" value="NZ_CP042582.1"/>
</dbReference>
<feature type="transmembrane region" description="Helical" evidence="1">
    <location>
        <begin position="50"/>
        <end position="73"/>
    </location>
</feature>
<dbReference type="EMBL" id="CP042582">
    <property type="protein sequence ID" value="QEX23236.1"/>
    <property type="molecule type" value="Genomic_DNA"/>
</dbReference>
<evidence type="ECO:0008006" key="4">
    <source>
        <dbReference type="Google" id="ProtNLM"/>
    </source>
</evidence>
<evidence type="ECO:0000256" key="1">
    <source>
        <dbReference type="SAM" id="Phobius"/>
    </source>
</evidence>
<feature type="transmembrane region" description="Helical" evidence="1">
    <location>
        <begin position="6"/>
        <end position="38"/>
    </location>
</feature>
<reference evidence="2 3" key="1">
    <citation type="submission" date="2019-08" db="EMBL/GenBank/DDBJ databases">
        <title>Hyperibacter terrae gen. nov., sp. nov. and Hyperibacter viscosus sp. nov., two new members in the family Rhodospirillaceae isolated from the rhizosphere of Hypericum perforatum.</title>
        <authorList>
            <person name="Noviana Z."/>
        </authorList>
    </citation>
    <scope>NUCLEOTIDE SEQUENCE [LARGE SCALE GENOMIC DNA]</scope>
    <source>
        <strain evidence="2 3">R5959</strain>
    </source>
</reference>
<feature type="transmembrane region" description="Helical" evidence="1">
    <location>
        <begin position="124"/>
        <end position="147"/>
    </location>
</feature>
<name>A0A5J6N7W0_9PROT</name>
<keyword evidence="1" id="KW-1133">Transmembrane helix</keyword>
<accession>A0A5J6N7W0</accession>
<organism evidence="2 3">
    <name type="scientific">Hypericibacter adhaerens</name>
    <dbReference type="NCBI Taxonomy" id="2602016"/>
    <lineage>
        <taxon>Bacteria</taxon>
        <taxon>Pseudomonadati</taxon>
        <taxon>Pseudomonadota</taxon>
        <taxon>Alphaproteobacteria</taxon>
        <taxon>Rhodospirillales</taxon>
        <taxon>Dongiaceae</taxon>
        <taxon>Hypericibacter</taxon>
    </lineage>
</organism>
<evidence type="ECO:0000313" key="2">
    <source>
        <dbReference type="EMBL" id="QEX23236.1"/>
    </source>
</evidence>
<dbReference type="Proteomes" id="UP000325797">
    <property type="component" value="Chromosome"/>
</dbReference>
<evidence type="ECO:0000313" key="3">
    <source>
        <dbReference type="Proteomes" id="UP000325797"/>
    </source>
</evidence>